<dbReference type="OrthoDB" id="1910002at2"/>
<dbReference type="RefSeq" id="WP_073023700.1">
    <property type="nucleotide sequence ID" value="NZ_FQZS01000003.1"/>
</dbReference>
<keyword evidence="1" id="KW-1133">Transmembrane helix</keyword>
<feature type="transmembrane region" description="Helical" evidence="1">
    <location>
        <begin position="6"/>
        <end position="24"/>
    </location>
</feature>
<gene>
    <name evidence="2" type="ORF">SAMN02745176_00276</name>
</gene>
<organism evidence="2 3">
    <name type="scientific">Lutispora thermophila DSM 19022</name>
    <dbReference type="NCBI Taxonomy" id="1122184"/>
    <lineage>
        <taxon>Bacteria</taxon>
        <taxon>Bacillati</taxon>
        <taxon>Bacillota</taxon>
        <taxon>Clostridia</taxon>
        <taxon>Lutisporales</taxon>
        <taxon>Lutisporaceae</taxon>
        <taxon>Lutispora</taxon>
    </lineage>
</organism>
<protein>
    <recommendedName>
        <fullName evidence="4">DUF5673 domain-containing protein</fullName>
    </recommendedName>
</protein>
<dbReference type="Proteomes" id="UP000184442">
    <property type="component" value="Unassembled WGS sequence"/>
</dbReference>
<proteinExistence type="predicted"/>
<keyword evidence="1" id="KW-0472">Membrane</keyword>
<reference evidence="2 3" key="1">
    <citation type="submission" date="2016-11" db="EMBL/GenBank/DDBJ databases">
        <authorList>
            <person name="Jaros S."/>
            <person name="Januszkiewicz K."/>
            <person name="Wedrychowicz H."/>
        </authorList>
    </citation>
    <scope>NUCLEOTIDE SEQUENCE [LARGE SCALE GENOMIC DNA]</scope>
    <source>
        <strain evidence="2 3">DSM 19022</strain>
    </source>
</reference>
<dbReference type="AlphaFoldDB" id="A0A1M6B4Z8"/>
<sequence length="233" mass="27556">MRYFPIVFIVFFILFLIEVITTIKKRSEAGEMLIYATYESRASEPFNLIGGFIIVLLYLWILYKQLKRVVPLLYPQYLDKWYQIFNRELLERIREGFVEKGMLYESQIIAQFSGFMYLMLFISWIIITFIYAYDYFGKKGICDKAIFLGRSSLYSWNKISCYEWGEHYYKGNKGLKKLHISIKNGKVSRMLTGKDEMKVNLAVRIEDYEKADSILQERITKCEEAVNDKAGAI</sequence>
<accession>A0A1M6B4Z8</accession>
<evidence type="ECO:0000256" key="1">
    <source>
        <dbReference type="SAM" id="Phobius"/>
    </source>
</evidence>
<dbReference type="EMBL" id="FQZS01000003">
    <property type="protein sequence ID" value="SHI43822.1"/>
    <property type="molecule type" value="Genomic_DNA"/>
</dbReference>
<evidence type="ECO:0008006" key="4">
    <source>
        <dbReference type="Google" id="ProtNLM"/>
    </source>
</evidence>
<name>A0A1M6B4Z8_9FIRM</name>
<feature type="transmembrane region" description="Helical" evidence="1">
    <location>
        <begin position="45"/>
        <end position="63"/>
    </location>
</feature>
<keyword evidence="1" id="KW-0812">Transmembrane</keyword>
<feature type="transmembrane region" description="Helical" evidence="1">
    <location>
        <begin position="108"/>
        <end position="133"/>
    </location>
</feature>
<evidence type="ECO:0000313" key="3">
    <source>
        <dbReference type="Proteomes" id="UP000184442"/>
    </source>
</evidence>
<dbReference type="STRING" id="1122184.SAMN02745176_00276"/>
<keyword evidence="3" id="KW-1185">Reference proteome</keyword>
<evidence type="ECO:0000313" key="2">
    <source>
        <dbReference type="EMBL" id="SHI43822.1"/>
    </source>
</evidence>